<dbReference type="EMBL" id="CP003940">
    <property type="protein sequence ID" value="AFZ47680.1"/>
    <property type="molecule type" value="Genomic_DNA"/>
</dbReference>
<organism evidence="1 2">
    <name type="scientific">Cyanobacterium stanieri (strain ATCC 29140 / PCC 7202)</name>
    <dbReference type="NCBI Taxonomy" id="292563"/>
    <lineage>
        <taxon>Bacteria</taxon>
        <taxon>Bacillati</taxon>
        <taxon>Cyanobacteriota</taxon>
        <taxon>Cyanophyceae</taxon>
        <taxon>Oscillatoriophycideae</taxon>
        <taxon>Chroococcales</taxon>
        <taxon>Geminocystaceae</taxon>
        <taxon>Cyanobacterium</taxon>
    </lineage>
</organism>
<gene>
    <name evidence="1" type="ordered locus">Cyast_1724</name>
</gene>
<evidence type="ECO:0000313" key="2">
    <source>
        <dbReference type="Proteomes" id="UP000010483"/>
    </source>
</evidence>
<name>K9YMQ6_CYASC</name>
<protein>
    <submittedName>
        <fullName evidence="1">Uncharacterized protein</fullName>
    </submittedName>
</protein>
<dbReference type="eggNOG" id="ENOG5033PS2">
    <property type="taxonomic scope" value="Bacteria"/>
</dbReference>
<dbReference type="HOGENOM" id="CLU_1092899_0_0_3"/>
<dbReference type="KEGG" id="csn:Cyast_1724"/>
<accession>K9YMQ6</accession>
<dbReference type="BioCyc" id="CSTA292563:G1353-1730-MONOMER"/>
<dbReference type="AlphaFoldDB" id="K9YMQ6"/>
<dbReference type="Proteomes" id="UP000010483">
    <property type="component" value="Chromosome"/>
</dbReference>
<reference evidence="2" key="1">
    <citation type="journal article" date="2013" name="Proc. Natl. Acad. Sci. U.S.A.">
        <title>Improving the coverage of the cyanobacterial phylum using diversity-driven genome sequencing.</title>
        <authorList>
            <person name="Shih P.M."/>
            <person name="Wu D."/>
            <person name="Latifi A."/>
            <person name="Axen S.D."/>
            <person name="Fewer D.P."/>
            <person name="Talla E."/>
            <person name="Calteau A."/>
            <person name="Cai F."/>
            <person name="Tandeau de Marsac N."/>
            <person name="Rippka R."/>
            <person name="Herdman M."/>
            <person name="Sivonen K."/>
            <person name="Coursin T."/>
            <person name="Laurent T."/>
            <person name="Goodwin L."/>
            <person name="Nolan M."/>
            <person name="Davenport K.W."/>
            <person name="Han C.S."/>
            <person name="Rubin E.M."/>
            <person name="Eisen J.A."/>
            <person name="Woyke T."/>
            <person name="Gugger M."/>
            <person name="Kerfeld C.A."/>
        </authorList>
    </citation>
    <scope>NUCLEOTIDE SEQUENCE [LARGE SCALE GENOMIC DNA]</scope>
    <source>
        <strain evidence="2">ATCC 29140 / PCC 7202</strain>
    </source>
</reference>
<evidence type="ECO:0000313" key="1">
    <source>
        <dbReference type="EMBL" id="AFZ47680.1"/>
    </source>
</evidence>
<proteinExistence type="predicted"/>
<sequence length="254" mass="29766">MKKKDYEDFIDQDLMPKLTKQIAAELHNSQTELQRCKWAEGEANTDTDFSYLAGQKALNIFQDIISLYPLFKNKIAIEVQSPDLKISFKILDSKITVKRKIELKSGYTEKGHDVIIPGSTIGKLDINIWVIFVLRKDNNQQFDIRYGRYYKGIKITENDLFQDRTPRPKLAWSGFQKIDENPDDKIVDKDKEWIKRYAQVAVNRIINDELNRSSWQDDLVIEIIKYLLNNPEILEEIMKKLSIDKNILIAKIKK</sequence>
<keyword evidence="2" id="KW-1185">Reference proteome</keyword>